<gene>
    <name evidence="6" type="ORF">H3N35_00520</name>
</gene>
<dbReference type="EMBL" id="CP059693">
    <property type="protein sequence ID" value="WDE12012.1"/>
    <property type="molecule type" value="Genomic_DNA"/>
</dbReference>
<dbReference type="Pfam" id="PF00072">
    <property type="entry name" value="Response_reg"/>
    <property type="match status" value="1"/>
</dbReference>
<dbReference type="Gene3D" id="3.40.50.2300">
    <property type="match status" value="1"/>
</dbReference>
<dbReference type="PANTHER" id="PTHR48111:SF69">
    <property type="entry name" value="RESPONSE REGULATOR RECEIVER"/>
    <property type="match status" value="1"/>
</dbReference>
<evidence type="ECO:0000256" key="1">
    <source>
        <dbReference type="ARBA" id="ARBA00023012"/>
    </source>
</evidence>
<evidence type="ECO:0000313" key="6">
    <source>
        <dbReference type="EMBL" id="WDE12012.1"/>
    </source>
</evidence>
<evidence type="ECO:0000256" key="3">
    <source>
        <dbReference type="PROSITE-ProRule" id="PRU00169"/>
    </source>
</evidence>
<dbReference type="InterPro" id="IPR039420">
    <property type="entry name" value="WalR-like"/>
</dbReference>
<evidence type="ECO:0000259" key="4">
    <source>
        <dbReference type="PROSITE" id="PS50110"/>
    </source>
</evidence>
<dbReference type="Gene3D" id="2.40.50.1020">
    <property type="entry name" value="LytTr DNA-binding domain"/>
    <property type="match status" value="1"/>
</dbReference>
<keyword evidence="1" id="KW-0902">Two-component regulatory system</keyword>
<dbReference type="InterPro" id="IPR001789">
    <property type="entry name" value="Sig_transdc_resp-reg_receiver"/>
</dbReference>
<keyword evidence="7" id="KW-1185">Reference proteome</keyword>
<keyword evidence="3" id="KW-0597">Phosphoprotein</keyword>
<dbReference type="SUPFAM" id="SSF52172">
    <property type="entry name" value="CheY-like"/>
    <property type="match status" value="1"/>
</dbReference>
<protein>
    <submittedName>
        <fullName evidence="6">Response regulator transcription factor</fullName>
    </submittedName>
</protein>
<proteinExistence type="predicted"/>
<feature type="domain" description="Response regulatory" evidence="4">
    <location>
        <begin position="9"/>
        <end position="121"/>
    </location>
</feature>
<feature type="domain" description="HTH LytTR-type" evidence="5">
    <location>
        <begin position="194"/>
        <end position="261"/>
    </location>
</feature>
<dbReference type="RefSeq" id="WP_274052244.1">
    <property type="nucleotide sequence ID" value="NZ_CP059693.1"/>
</dbReference>
<dbReference type="SMART" id="SM00850">
    <property type="entry name" value="LytTR"/>
    <property type="match status" value="1"/>
</dbReference>
<organism evidence="6 7">
    <name type="scientific">Thalassomonas haliotis</name>
    <dbReference type="NCBI Taxonomy" id="485448"/>
    <lineage>
        <taxon>Bacteria</taxon>
        <taxon>Pseudomonadati</taxon>
        <taxon>Pseudomonadota</taxon>
        <taxon>Gammaproteobacteria</taxon>
        <taxon>Alteromonadales</taxon>
        <taxon>Colwelliaceae</taxon>
        <taxon>Thalassomonas</taxon>
    </lineage>
</organism>
<dbReference type="SMART" id="SM00448">
    <property type="entry name" value="REC"/>
    <property type="match status" value="1"/>
</dbReference>
<evidence type="ECO:0000256" key="2">
    <source>
        <dbReference type="ARBA" id="ARBA00023125"/>
    </source>
</evidence>
<sequence length="278" mass="31155">MSVKNAYERILVVDDEAAARKNIIRALSGLLVCPHIKEAVDGEQALRLIAEWRPELVFLDIQLPVKNGLSVARLTQDIPYQLIFVTAYDEYAVQAFTTHAVGFICKPICREQVATSLKQLVDLPYRLSNQQLKQLSQSINPQAEQASLVLSCGEETKIICPEQILFIESTCGYCKVVLNPQGIQLHGTDSIYSDMALTQIHNKLLAAGFLRVHRNFVVNTQAVLGYFSKLGRNYIRIKPAGETLIPVSRRNVKSVKQHWVKPKSVTDVCRLISKIKEG</sequence>
<dbReference type="PANTHER" id="PTHR48111">
    <property type="entry name" value="REGULATOR OF RPOS"/>
    <property type="match status" value="1"/>
</dbReference>
<dbReference type="PROSITE" id="PS50930">
    <property type="entry name" value="HTH_LYTTR"/>
    <property type="match status" value="1"/>
</dbReference>
<keyword evidence="2" id="KW-0238">DNA-binding</keyword>
<evidence type="ECO:0000259" key="5">
    <source>
        <dbReference type="PROSITE" id="PS50930"/>
    </source>
</evidence>
<evidence type="ECO:0000313" key="7">
    <source>
        <dbReference type="Proteomes" id="UP001215231"/>
    </source>
</evidence>
<feature type="modified residue" description="4-aspartylphosphate" evidence="3">
    <location>
        <position position="60"/>
    </location>
</feature>
<dbReference type="InterPro" id="IPR007492">
    <property type="entry name" value="LytTR_DNA-bd_dom"/>
</dbReference>
<name>A0ABY7VH66_9GAMM</name>
<dbReference type="Proteomes" id="UP001215231">
    <property type="component" value="Chromosome"/>
</dbReference>
<accession>A0ABY7VH66</accession>
<reference evidence="6 7" key="1">
    <citation type="journal article" date="2022" name="Mar. Drugs">
        <title>Bioassay-Guided Fractionation Leads to the Detection of Cholic Acid Generated by the Rare Thalassomonas sp.</title>
        <authorList>
            <person name="Pheiffer F."/>
            <person name="Schneider Y.K."/>
            <person name="Hansen E.H."/>
            <person name="Andersen J.H."/>
            <person name="Isaksson J."/>
            <person name="Busche T."/>
            <person name="R C."/>
            <person name="Kalinowski J."/>
            <person name="Zyl L.V."/>
            <person name="Trindade M."/>
        </authorList>
    </citation>
    <scope>NUCLEOTIDE SEQUENCE [LARGE SCALE GENOMIC DNA]</scope>
    <source>
        <strain evidence="6 7">A5K-61T</strain>
    </source>
</reference>
<dbReference type="Pfam" id="PF04397">
    <property type="entry name" value="LytTR"/>
    <property type="match status" value="1"/>
</dbReference>
<dbReference type="PROSITE" id="PS50110">
    <property type="entry name" value="RESPONSE_REGULATORY"/>
    <property type="match status" value="1"/>
</dbReference>
<dbReference type="InterPro" id="IPR011006">
    <property type="entry name" value="CheY-like_superfamily"/>
</dbReference>